<proteinExistence type="predicted"/>
<sequence>MGIFNNMAKVAAARARVTAAREDTVRPAAALIARGYEHPLTVLGIAAGSGFLLSNVKLNPLAVPGVSGVVAGGVADLIAHGVSIAAGSFLGEFASDAVDGADEVP</sequence>
<comment type="caution">
    <text evidence="1">The sequence shown here is derived from an EMBL/GenBank/DDBJ whole genome shotgun (WGS) entry which is preliminary data.</text>
</comment>
<accession>A0A7X5QW20</accession>
<dbReference type="AlphaFoldDB" id="A0A7X5QW20"/>
<protein>
    <recommendedName>
        <fullName evidence="3">DUF883 domain-containing protein</fullName>
    </recommendedName>
</protein>
<evidence type="ECO:0008006" key="3">
    <source>
        <dbReference type="Google" id="ProtNLM"/>
    </source>
</evidence>
<keyword evidence="2" id="KW-1185">Reference proteome</keyword>
<name>A0A7X5QW20_9GAMM</name>
<gene>
    <name evidence="1" type="ORF">HBF32_13490</name>
</gene>
<evidence type="ECO:0000313" key="1">
    <source>
        <dbReference type="EMBL" id="NID16478.1"/>
    </source>
</evidence>
<dbReference type="Proteomes" id="UP000518878">
    <property type="component" value="Unassembled WGS sequence"/>
</dbReference>
<dbReference type="RefSeq" id="WP_166700113.1">
    <property type="nucleotide sequence ID" value="NZ_JAAQTL010000001.1"/>
</dbReference>
<organism evidence="1 2">
    <name type="scientific">Luteibacter yeojuensis</name>
    <dbReference type="NCBI Taxonomy" id="345309"/>
    <lineage>
        <taxon>Bacteria</taxon>
        <taxon>Pseudomonadati</taxon>
        <taxon>Pseudomonadota</taxon>
        <taxon>Gammaproteobacteria</taxon>
        <taxon>Lysobacterales</taxon>
        <taxon>Rhodanobacteraceae</taxon>
        <taxon>Luteibacter</taxon>
    </lineage>
</organism>
<reference evidence="1 2" key="1">
    <citation type="journal article" date="2006" name="Int. J. Syst. Evol. Microbiol.">
        <title>Dyella yeojuensis sp. nov., isolated from greenhouse soil in Korea.</title>
        <authorList>
            <person name="Kim B.Y."/>
            <person name="Weon H.Y."/>
            <person name="Lee K.H."/>
            <person name="Seok S.J."/>
            <person name="Kwon S.W."/>
            <person name="Go S.J."/>
            <person name="Stackebrandt E."/>
        </authorList>
    </citation>
    <scope>NUCLEOTIDE SEQUENCE [LARGE SCALE GENOMIC DNA]</scope>
    <source>
        <strain evidence="1 2">DSM 17673</strain>
    </source>
</reference>
<evidence type="ECO:0000313" key="2">
    <source>
        <dbReference type="Proteomes" id="UP000518878"/>
    </source>
</evidence>
<dbReference type="EMBL" id="JAAQTL010000001">
    <property type="protein sequence ID" value="NID16478.1"/>
    <property type="molecule type" value="Genomic_DNA"/>
</dbReference>